<protein>
    <submittedName>
        <fullName evidence="1">Uncharacterized protein</fullName>
    </submittedName>
</protein>
<accession>A0A8J8CNB3</accession>
<reference evidence="1" key="1">
    <citation type="submission" date="2019-12" db="EMBL/GenBank/DDBJ databases">
        <title>High-Quality draft genome sequences of three cyanobacteria isolated from the limestone walls of the Old Cathedral of Coimbra.</title>
        <authorList>
            <person name="Tiago I."/>
            <person name="Soares F."/>
            <person name="Portugal A."/>
        </authorList>
    </citation>
    <scope>NUCLEOTIDE SEQUENCE</scope>
    <source>
        <strain evidence="1">A</strain>
    </source>
</reference>
<dbReference type="Proteomes" id="UP000646053">
    <property type="component" value="Unassembled WGS sequence"/>
</dbReference>
<gene>
    <name evidence="1" type="ORF">GS601_13230</name>
</gene>
<sequence>MAEIGLGAIALSGISEQSLYLLYAMRHAMRQPVAITALVFPAVWERVLILERHY</sequence>
<keyword evidence="2" id="KW-1185">Reference proteome</keyword>
<dbReference type="EMBL" id="WVIE01000014">
    <property type="protein sequence ID" value="NDJ18242.1"/>
    <property type="molecule type" value="Genomic_DNA"/>
</dbReference>
<proteinExistence type="predicted"/>
<comment type="caution">
    <text evidence="1">The sequence shown here is derived from an EMBL/GenBank/DDBJ whole genome shotgun (WGS) entry which is preliminary data.</text>
</comment>
<dbReference type="RefSeq" id="WP_162423764.1">
    <property type="nucleotide sequence ID" value="NZ_WVIE01000014.1"/>
</dbReference>
<evidence type="ECO:0000313" key="2">
    <source>
        <dbReference type="Proteomes" id="UP000646053"/>
    </source>
</evidence>
<name>A0A8J8CNB3_9CYAN</name>
<organism evidence="1 2">
    <name type="scientific">Myxacorys almedinensis A</name>
    <dbReference type="NCBI Taxonomy" id="2690445"/>
    <lineage>
        <taxon>Bacteria</taxon>
        <taxon>Bacillati</taxon>
        <taxon>Cyanobacteriota</taxon>
        <taxon>Cyanophyceae</taxon>
        <taxon>Leptolyngbyales</taxon>
        <taxon>Leptolyngbyaceae</taxon>
        <taxon>Myxacorys</taxon>
        <taxon>Myxacorys almedinensis</taxon>
    </lineage>
</organism>
<dbReference type="AlphaFoldDB" id="A0A8J8CNB3"/>
<evidence type="ECO:0000313" key="1">
    <source>
        <dbReference type="EMBL" id="NDJ18242.1"/>
    </source>
</evidence>